<dbReference type="SUPFAM" id="SSF53335">
    <property type="entry name" value="S-adenosyl-L-methionine-dependent methyltransferases"/>
    <property type="match status" value="1"/>
</dbReference>
<comment type="caution">
    <text evidence="1">The sequence shown here is derived from an EMBL/GenBank/DDBJ whole genome shotgun (WGS) entry which is preliminary data.</text>
</comment>
<evidence type="ECO:0000313" key="2">
    <source>
        <dbReference type="Proteomes" id="UP000675554"/>
    </source>
</evidence>
<keyword evidence="2" id="KW-1185">Reference proteome</keyword>
<gene>
    <name evidence="1" type="ORF">KDA82_11170</name>
</gene>
<dbReference type="GO" id="GO:0008168">
    <property type="term" value="F:methyltransferase activity"/>
    <property type="evidence" value="ECO:0007669"/>
    <property type="project" value="UniProtKB-KW"/>
</dbReference>
<dbReference type="GO" id="GO:0032259">
    <property type="term" value="P:methylation"/>
    <property type="evidence" value="ECO:0007669"/>
    <property type="project" value="UniProtKB-KW"/>
</dbReference>
<keyword evidence="1" id="KW-0489">Methyltransferase</keyword>
<protein>
    <submittedName>
        <fullName evidence="1">Class I SAM-dependent methyltransferase</fullName>
    </submittedName>
</protein>
<dbReference type="Proteomes" id="UP000675554">
    <property type="component" value="Unassembled WGS sequence"/>
</dbReference>
<sequence>MVADAHRLPFSAGRFDLITCVANLPYLDAEPAARERAHHLFIKQAEGHHPRQDFSLARFTLPTSA</sequence>
<keyword evidence="1" id="KW-0808">Transferase</keyword>
<dbReference type="InterPro" id="IPR029063">
    <property type="entry name" value="SAM-dependent_MTases_sf"/>
</dbReference>
<proteinExistence type="predicted"/>
<dbReference type="AlphaFoldDB" id="A0A8T4IUL2"/>
<name>A0A8T4IUL2_9ACTN</name>
<accession>A0A8T4IUL2</accession>
<evidence type="ECO:0000313" key="1">
    <source>
        <dbReference type="EMBL" id="MBR7673567.1"/>
    </source>
</evidence>
<reference evidence="1" key="1">
    <citation type="submission" date="2021-04" db="EMBL/GenBank/DDBJ databases">
        <title>Sequencing of actinobacteria type strains.</title>
        <authorList>
            <person name="Nguyen G.-S."/>
            <person name="Wentzel A."/>
        </authorList>
    </citation>
    <scope>NUCLEOTIDE SEQUENCE</scope>
    <source>
        <strain evidence="1">DSM 42095</strain>
    </source>
</reference>
<organism evidence="1 2">
    <name type="scientific">Streptomyces daliensis</name>
    <dbReference type="NCBI Taxonomy" id="299421"/>
    <lineage>
        <taxon>Bacteria</taxon>
        <taxon>Bacillati</taxon>
        <taxon>Actinomycetota</taxon>
        <taxon>Actinomycetes</taxon>
        <taxon>Kitasatosporales</taxon>
        <taxon>Streptomycetaceae</taxon>
        <taxon>Streptomyces</taxon>
    </lineage>
</organism>
<dbReference type="EMBL" id="JAGSMN010000222">
    <property type="protein sequence ID" value="MBR7673567.1"/>
    <property type="molecule type" value="Genomic_DNA"/>
</dbReference>